<feature type="domain" description="YlxR" evidence="2">
    <location>
        <begin position="23"/>
        <end position="93"/>
    </location>
</feature>
<dbReference type="InterPro" id="IPR007393">
    <property type="entry name" value="YlxR_dom"/>
</dbReference>
<dbReference type="Pfam" id="PF04296">
    <property type="entry name" value="YlxR"/>
    <property type="match status" value="1"/>
</dbReference>
<dbReference type="PANTHER" id="PTHR34215">
    <property type="entry name" value="BLL0784 PROTEIN"/>
    <property type="match status" value="1"/>
</dbReference>
<dbReference type="AlphaFoldDB" id="A0A917BKV2"/>
<feature type="region of interest" description="Disordered" evidence="1">
    <location>
        <begin position="48"/>
        <end position="71"/>
    </location>
</feature>
<dbReference type="InterPro" id="IPR037465">
    <property type="entry name" value="YlxR"/>
</dbReference>
<dbReference type="Proteomes" id="UP000605670">
    <property type="component" value="Unassembled WGS sequence"/>
</dbReference>
<dbReference type="PANTHER" id="PTHR34215:SF1">
    <property type="entry name" value="YLXR DOMAIN-CONTAINING PROTEIN"/>
    <property type="match status" value="1"/>
</dbReference>
<accession>A0A917BKV2</accession>
<comment type="caution">
    <text evidence="3">The sequence shown here is derived from an EMBL/GenBank/DDBJ whole genome shotgun (WGS) entry which is preliminary data.</text>
</comment>
<dbReference type="Gene3D" id="3.30.1230.10">
    <property type="entry name" value="YlxR-like"/>
    <property type="match status" value="1"/>
</dbReference>
<dbReference type="InterPro" id="IPR035931">
    <property type="entry name" value="YlxR-like_sf"/>
</dbReference>
<evidence type="ECO:0000256" key="1">
    <source>
        <dbReference type="SAM" id="MobiDB-lite"/>
    </source>
</evidence>
<dbReference type="EMBL" id="BMEM01000002">
    <property type="protein sequence ID" value="GGF49824.1"/>
    <property type="molecule type" value="Genomic_DNA"/>
</dbReference>
<reference evidence="3" key="2">
    <citation type="submission" date="2020-09" db="EMBL/GenBank/DDBJ databases">
        <authorList>
            <person name="Sun Q."/>
            <person name="Zhou Y."/>
        </authorList>
    </citation>
    <scope>NUCLEOTIDE SEQUENCE</scope>
    <source>
        <strain evidence="3">CGMCC 1.12160</strain>
    </source>
</reference>
<evidence type="ECO:0000313" key="4">
    <source>
        <dbReference type="Proteomes" id="UP000605670"/>
    </source>
</evidence>
<organism evidence="3 4">
    <name type="scientific">Ornithinimicrobium tianjinense</name>
    <dbReference type="NCBI Taxonomy" id="1195761"/>
    <lineage>
        <taxon>Bacteria</taxon>
        <taxon>Bacillati</taxon>
        <taxon>Actinomycetota</taxon>
        <taxon>Actinomycetes</taxon>
        <taxon>Micrococcales</taxon>
        <taxon>Ornithinimicrobiaceae</taxon>
        <taxon>Ornithinimicrobium</taxon>
    </lineage>
</organism>
<protein>
    <recommendedName>
        <fullName evidence="2">YlxR domain-containing protein</fullName>
    </recommendedName>
</protein>
<reference evidence="3" key="1">
    <citation type="journal article" date="2014" name="Int. J. Syst. Evol. Microbiol.">
        <title>Complete genome sequence of Corynebacterium casei LMG S-19264T (=DSM 44701T), isolated from a smear-ripened cheese.</title>
        <authorList>
            <consortium name="US DOE Joint Genome Institute (JGI-PGF)"/>
            <person name="Walter F."/>
            <person name="Albersmeier A."/>
            <person name="Kalinowski J."/>
            <person name="Ruckert C."/>
        </authorList>
    </citation>
    <scope>NUCLEOTIDE SEQUENCE</scope>
    <source>
        <strain evidence="3">CGMCC 1.12160</strain>
    </source>
</reference>
<name>A0A917BKV2_9MICO</name>
<gene>
    <name evidence="3" type="ORF">GCM10011366_17140</name>
</gene>
<keyword evidence="4" id="KW-1185">Reference proteome</keyword>
<evidence type="ECO:0000259" key="2">
    <source>
        <dbReference type="Pfam" id="PF04296"/>
    </source>
</evidence>
<sequence length="110" mass="11825">MVDAVRTTSDSSVPFGVPSTPVRTCVGCRGRDEQSALLRVVAVPDPDGGTERWLLVPDPRRRGQGRGAYVHPDPTCLQTAIARRAFGRALRLPAGASTDASAVQERWAEQ</sequence>
<dbReference type="SUPFAM" id="SSF64376">
    <property type="entry name" value="YlxR-like"/>
    <property type="match status" value="1"/>
</dbReference>
<evidence type="ECO:0000313" key="3">
    <source>
        <dbReference type="EMBL" id="GGF49824.1"/>
    </source>
</evidence>
<proteinExistence type="predicted"/>